<keyword evidence="8" id="KW-1185">Reference proteome</keyword>
<keyword evidence="2 4" id="KW-0863">Zinc-finger</keyword>
<dbReference type="InterPro" id="IPR019787">
    <property type="entry name" value="Znf_PHD-finger"/>
</dbReference>
<keyword evidence="3" id="KW-0862">Zinc</keyword>
<evidence type="ECO:0000259" key="6">
    <source>
        <dbReference type="PROSITE" id="PS50089"/>
    </source>
</evidence>
<dbReference type="AlphaFoldDB" id="A0AAU9KAW5"/>
<evidence type="ECO:0000256" key="2">
    <source>
        <dbReference type="ARBA" id="ARBA00022771"/>
    </source>
</evidence>
<reference evidence="7" key="1">
    <citation type="submission" date="2021-09" db="EMBL/GenBank/DDBJ databases">
        <authorList>
            <consortium name="AG Swart"/>
            <person name="Singh M."/>
            <person name="Singh A."/>
            <person name="Seah K."/>
            <person name="Emmerich C."/>
        </authorList>
    </citation>
    <scope>NUCLEOTIDE SEQUENCE</scope>
    <source>
        <strain evidence="7">ATCC30299</strain>
    </source>
</reference>
<proteinExistence type="predicted"/>
<dbReference type="PANTHER" id="PTHR12618:SF20">
    <property type="entry name" value="PHD AND RING FINGER DOMAIN-CONTAINING PROTEIN 1"/>
    <property type="match status" value="1"/>
</dbReference>
<evidence type="ECO:0000259" key="5">
    <source>
        <dbReference type="PROSITE" id="PS50016"/>
    </source>
</evidence>
<dbReference type="SUPFAM" id="SSF57903">
    <property type="entry name" value="FYVE/PHD zinc finger"/>
    <property type="match status" value="1"/>
</dbReference>
<evidence type="ECO:0000256" key="4">
    <source>
        <dbReference type="PROSITE-ProRule" id="PRU00175"/>
    </source>
</evidence>
<dbReference type="PROSITE" id="PS01359">
    <property type="entry name" value="ZF_PHD_1"/>
    <property type="match status" value="1"/>
</dbReference>
<keyword evidence="1" id="KW-0479">Metal-binding</keyword>
<evidence type="ECO:0008006" key="9">
    <source>
        <dbReference type="Google" id="ProtNLM"/>
    </source>
</evidence>
<accession>A0AAU9KAW5</accession>
<dbReference type="SMART" id="SM00184">
    <property type="entry name" value="RING"/>
    <property type="match status" value="2"/>
</dbReference>
<dbReference type="Pfam" id="PF13639">
    <property type="entry name" value="zf-RING_2"/>
    <property type="match status" value="1"/>
</dbReference>
<dbReference type="InterPro" id="IPR047157">
    <property type="entry name" value="PHRF1/Atg35"/>
</dbReference>
<organism evidence="7 8">
    <name type="scientific">Blepharisma stoltei</name>
    <dbReference type="NCBI Taxonomy" id="1481888"/>
    <lineage>
        <taxon>Eukaryota</taxon>
        <taxon>Sar</taxon>
        <taxon>Alveolata</taxon>
        <taxon>Ciliophora</taxon>
        <taxon>Postciliodesmatophora</taxon>
        <taxon>Heterotrichea</taxon>
        <taxon>Heterotrichida</taxon>
        <taxon>Blepharismidae</taxon>
        <taxon>Blepharisma</taxon>
    </lineage>
</organism>
<dbReference type="GO" id="GO:0008270">
    <property type="term" value="F:zinc ion binding"/>
    <property type="evidence" value="ECO:0007669"/>
    <property type="project" value="UniProtKB-KW"/>
</dbReference>
<dbReference type="SMART" id="SM00249">
    <property type="entry name" value="PHD"/>
    <property type="match status" value="1"/>
</dbReference>
<dbReference type="Gene3D" id="3.30.40.10">
    <property type="entry name" value="Zinc/RING finger domain, C3HC4 (zinc finger)"/>
    <property type="match status" value="2"/>
</dbReference>
<evidence type="ECO:0000313" key="7">
    <source>
        <dbReference type="EMBL" id="CAG9330322.1"/>
    </source>
</evidence>
<dbReference type="Pfam" id="PF00628">
    <property type="entry name" value="PHD"/>
    <property type="match status" value="1"/>
</dbReference>
<dbReference type="InterPro" id="IPR001841">
    <property type="entry name" value="Znf_RING"/>
</dbReference>
<name>A0AAU9KAW5_9CILI</name>
<sequence length="199" mass="23153">MLTRRGLLRRPVIPELKQDHCTICLDTFNSETIHGLLPCNHSNFCLQCILGWAEVANKCPICVARFFSVTPCLPNGQLVPNTTPFDVEHRDQEEDFDYSDSEDEEVCKVCENYVSSEHLLICQDCGDSYHLNCLSMLEVPNVETWYCDECLQRLPKKLQKEQWKEMIAVGRPKKQKLEKRRSERIRMLREKTASRSVDD</sequence>
<evidence type="ECO:0000313" key="8">
    <source>
        <dbReference type="Proteomes" id="UP001162131"/>
    </source>
</evidence>
<evidence type="ECO:0000256" key="1">
    <source>
        <dbReference type="ARBA" id="ARBA00022723"/>
    </source>
</evidence>
<dbReference type="InterPro" id="IPR011011">
    <property type="entry name" value="Znf_FYVE_PHD"/>
</dbReference>
<dbReference type="PROSITE" id="PS50089">
    <property type="entry name" value="ZF_RING_2"/>
    <property type="match status" value="1"/>
</dbReference>
<comment type="caution">
    <text evidence="7">The sequence shown here is derived from an EMBL/GenBank/DDBJ whole genome shotgun (WGS) entry which is preliminary data.</text>
</comment>
<feature type="domain" description="RING-type" evidence="6">
    <location>
        <begin position="21"/>
        <end position="62"/>
    </location>
</feature>
<dbReference type="InterPro" id="IPR013083">
    <property type="entry name" value="Znf_RING/FYVE/PHD"/>
</dbReference>
<dbReference type="EMBL" id="CAJZBQ010000051">
    <property type="protein sequence ID" value="CAG9330322.1"/>
    <property type="molecule type" value="Genomic_DNA"/>
</dbReference>
<dbReference type="InterPro" id="IPR019786">
    <property type="entry name" value="Zinc_finger_PHD-type_CS"/>
</dbReference>
<dbReference type="PANTHER" id="PTHR12618">
    <property type="entry name" value="PHD AND RING FINGER DOMAIN-CONTAINING PROTEIN 1"/>
    <property type="match status" value="1"/>
</dbReference>
<dbReference type="InterPro" id="IPR001965">
    <property type="entry name" value="Znf_PHD"/>
</dbReference>
<dbReference type="SUPFAM" id="SSF57850">
    <property type="entry name" value="RING/U-box"/>
    <property type="match status" value="1"/>
</dbReference>
<evidence type="ECO:0000256" key="3">
    <source>
        <dbReference type="ARBA" id="ARBA00022833"/>
    </source>
</evidence>
<gene>
    <name evidence="7" type="ORF">BSTOLATCC_MIC50915</name>
</gene>
<feature type="domain" description="PHD-type" evidence="5">
    <location>
        <begin position="104"/>
        <end position="153"/>
    </location>
</feature>
<dbReference type="PROSITE" id="PS50016">
    <property type="entry name" value="ZF_PHD_2"/>
    <property type="match status" value="1"/>
</dbReference>
<protein>
    <recommendedName>
        <fullName evidence="9">PHD and RING finger domain-containing protein 1</fullName>
    </recommendedName>
</protein>
<dbReference type="Proteomes" id="UP001162131">
    <property type="component" value="Unassembled WGS sequence"/>
</dbReference>